<dbReference type="Proteomes" id="UP001161669">
    <property type="component" value="Segment"/>
</dbReference>
<protein>
    <submittedName>
        <fullName evidence="2">Uncharacterized protein</fullName>
    </submittedName>
</protein>
<proteinExistence type="predicted"/>
<reference evidence="3" key="1">
    <citation type="journal article" date="2019" name="J. Virol.">
        <title>Medusavirus, a novel large DNA virus discovered from hot spring water.</title>
        <authorList>
            <person name="Yoshikawa G."/>
            <person name="Blanc-Mathieu R."/>
            <person name="Song C."/>
            <person name="Kayama Y."/>
            <person name="Mochizuki T."/>
            <person name="Murata K."/>
            <person name="Ogata H."/>
            <person name="Takemura M."/>
        </authorList>
    </citation>
    <scope>NUCLEOTIDE SEQUENCE [LARGE SCALE GENOMIC DNA]</scope>
</reference>
<accession>A0A3T1CXC3</accession>
<organism evidence="2 3">
    <name type="scientific">Acanthamoeba castellanii medusavirus J1</name>
    <dbReference type="NCBI Taxonomy" id="3114988"/>
    <lineage>
        <taxon>Viruses</taxon>
        <taxon>Varidnaviria</taxon>
        <taxon>Bamfordvirae</taxon>
        <taxon>Nucleocytoviricota</taxon>
        <taxon>Megaviricetes</taxon>
        <taxon>Mamonoviridae</taxon>
        <taxon>Medusavirus</taxon>
        <taxon>Medusavirus medusae</taxon>
    </lineage>
</organism>
<evidence type="ECO:0000313" key="2">
    <source>
        <dbReference type="EMBL" id="BBI30492.1"/>
    </source>
</evidence>
<feature type="region of interest" description="Disordered" evidence="1">
    <location>
        <begin position="38"/>
        <end position="112"/>
    </location>
</feature>
<keyword evidence="3" id="KW-1185">Reference proteome</keyword>
<dbReference type="KEGG" id="vg:80540844"/>
<sequence>MYHQHAIHRHGTVPPPSNEFAAHFAPASFAEGVRAHPRFLGGRSAPPPQPVLWTHTAPPPPPAIKAKVASPARQRKRVRFDESRNRVYKIPRNNRGQRMPEWRQQKEPVPPSATAVAATAWMRFHSWNTLATNSS</sequence>
<evidence type="ECO:0000256" key="1">
    <source>
        <dbReference type="SAM" id="MobiDB-lite"/>
    </source>
</evidence>
<dbReference type="EMBL" id="AP018495">
    <property type="protein sequence ID" value="BBI30492.1"/>
    <property type="molecule type" value="Genomic_DNA"/>
</dbReference>
<evidence type="ECO:0000313" key="3">
    <source>
        <dbReference type="Proteomes" id="UP001161669"/>
    </source>
</evidence>
<name>A0A3T1CXC3_9VIRU</name>